<dbReference type="InterPro" id="IPR010014">
    <property type="entry name" value="DHP2"/>
</dbReference>
<evidence type="ECO:0000313" key="11">
    <source>
        <dbReference type="Proteomes" id="UP000183809"/>
    </source>
</evidence>
<feature type="region of interest" description="Disordered" evidence="9">
    <location>
        <begin position="1727"/>
        <end position="1816"/>
    </location>
</feature>
<evidence type="ECO:0000313" key="10">
    <source>
        <dbReference type="EMBL" id="OJD30319.1"/>
    </source>
</evidence>
<dbReference type="EMBL" id="MNUE01000062">
    <property type="protein sequence ID" value="OJD30319.1"/>
    <property type="molecule type" value="Genomic_DNA"/>
</dbReference>
<dbReference type="Pfam" id="PF01866">
    <property type="entry name" value="Diphthamide_syn"/>
    <property type="match status" value="1"/>
</dbReference>
<dbReference type="GO" id="GO:0090560">
    <property type="term" value="F:2-(3-amino-3-carboxypropyl)histidine synthase activity"/>
    <property type="evidence" value="ECO:0007669"/>
    <property type="project" value="InterPro"/>
</dbReference>
<feature type="region of interest" description="Disordered" evidence="9">
    <location>
        <begin position="23"/>
        <end position="44"/>
    </location>
</feature>
<feature type="compositionally biased region" description="Basic and acidic residues" evidence="9">
    <location>
        <begin position="1033"/>
        <end position="1048"/>
    </location>
</feature>
<keyword evidence="6" id="KW-0411">Iron-sulfur</keyword>
<evidence type="ECO:0000256" key="2">
    <source>
        <dbReference type="ARBA" id="ARBA00005156"/>
    </source>
</evidence>
<keyword evidence="8" id="KW-0175">Coiled coil</keyword>
<feature type="region of interest" description="Disordered" evidence="9">
    <location>
        <begin position="1450"/>
        <end position="1483"/>
    </location>
</feature>
<dbReference type="NCBIfam" id="TIGR00272">
    <property type="entry name" value="DPH2"/>
    <property type="match status" value="1"/>
</dbReference>
<dbReference type="PANTHER" id="PTHR10762:SF2">
    <property type="entry name" value="2-(3-AMINO-3-CARBOXYPROPYL)HISTIDINE SYNTHASE SUBUNIT 2"/>
    <property type="match status" value="1"/>
</dbReference>
<evidence type="ECO:0000256" key="3">
    <source>
        <dbReference type="ARBA" id="ARBA00006179"/>
    </source>
</evidence>
<feature type="compositionally biased region" description="Acidic residues" evidence="9">
    <location>
        <begin position="1189"/>
        <end position="1199"/>
    </location>
</feature>
<feature type="region of interest" description="Disordered" evidence="9">
    <location>
        <begin position="466"/>
        <end position="538"/>
    </location>
</feature>
<dbReference type="InterPro" id="IPR042265">
    <property type="entry name" value="DPH1/DPH2_3"/>
</dbReference>
<dbReference type="RefSeq" id="XP_020126579.1">
    <property type="nucleotide sequence ID" value="XM_020278080.1"/>
</dbReference>
<dbReference type="InterPro" id="IPR042263">
    <property type="entry name" value="DPH1/DPH2_1"/>
</dbReference>
<evidence type="ECO:0000256" key="4">
    <source>
        <dbReference type="ARBA" id="ARBA00022723"/>
    </source>
</evidence>
<dbReference type="GO" id="GO:0046872">
    <property type="term" value="F:metal ion binding"/>
    <property type="evidence" value="ECO:0007669"/>
    <property type="project" value="UniProtKB-KW"/>
</dbReference>
<keyword evidence="5" id="KW-0408">Iron</keyword>
<evidence type="ECO:0000256" key="7">
    <source>
        <dbReference type="ARBA" id="ARBA00080784"/>
    </source>
</evidence>
<comment type="caution">
    <text evidence="10">The sequence shown here is derived from an EMBL/GenBank/DDBJ whole genome shotgun (WGS) entry which is preliminary data.</text>
</comment>
<protein>
    <recommendedName>
        <fullName evidence="7">S-adenosyl-L-methionine:L-histidine 3-amino-3-carboxypropyltransferase 2</fullName>
    </recommendedName>
</protein>
<dbReference type="SFLD" id="SFLDG01121">
    <property type="entry name" value="Diphthamide_biosynthesis"/>
    <property type="match status" value="1"/>
</dbReference>
<feature type="compositionally biased region" description="Polar residues" evidence="9">
    <location>
        <begin position="672"/>
        <end position="681"/>
    </location>
</feature>
<comment type="similarity">
    <text evidence="3">Belongs to the DPH1/DPH2 family. DPH2 subfamily.</text>
</comment>
<dbReference type="GO" id="GO:0017183">
    <property type="term" value="P:protein histidyl modification to diphthamide"/>
    <property type="evidence" value="ECO:0007669"/>
    <property type="project" value="UniProtKB-UniPathway"/>
</dbReference>
<evidence type="ECO:0000256" key="5">
    <source>
        <dbReference type="ARBA" id="ARBA00023004"/>
    </source>
</evidence>
<dbReference type="GeneID" id="31018341"/>
<keyword evidence="4" id="KW-0479">Metal-binding</keyword>
<feature type="compositionally biased region" description="Low complexity" evidence="9">
    <location>
        <begin position="1805"/>
        <end position="1816"/>
    </location>
</feature>
<dbReference type="GO" id="GO:0051536">
    <property type="term" value="F:iron-sulfur cluster binding"/>
    <property type="evidence" value="ECO:0007669"/>
    <property type="project" value="UniProtKB-KW"/>
</dbReference>
<dbReference type="Gene3D" id="3.40.50.11860">
    <property type="entry name" value="Diphthamide synthesis DPH1/DPH2 domain 3"/>
    <property type="match status" value="1"/>
</dbReference>
<dbReference type="NCBIfam" id="TIGR00322">
    <property type="entry name" value="diphth2_R"/>
    <property type="match status" value="1"/>
</dbReference>
<feature type="region of interest" description="Disordered" evidence="9">
    <location>
        <begin position="1148"/>
        <end position="1167"/>
    </location>
</feature>
<feature type="compositionally biased region" description="Polar residues" evidence="9">
    <location>
        <begin position="1400"/>
        <end position="1411"/>
    </location>
</feature>
<evidence type="ECO:0000256" key="9">
    <source>
        <dbReference type="SAM" id="MobiDB-lite"/>
    </source>
</evidence>
<dbReference type="OrthoDB" id="3903581at2759"/>
<name>A0A1J9RPC5_9PEZI</name>
<evidence type="ECO:0000256" key="1">
    <source>
        <dbReference type="ARBA" id="ARBA00001966"/>
    </source>
</evidence>
<comment type="pathway">
    <text evidence="2">Protein modification; peptidyl-diphthamide biosynthesis.</text>
</comment>
<dbReference type="UniPathway" id="UPA00559"/>
<dbReference type="InterPro" id="IPR016435">
    <property type="entry name" value="DPH1/DPH2"/>
</dbReference>
<dbReference type="PANTHER" id="PTHR10762">
    <property type="entry name" value="DIPHTHAMIDE BIOSYNTHESIS PROTEIN"/>
    <property type="match status" value="1"/>
</dbReference>
<keyword evidence="11" id="KW-1185">Reference proteome</keyword>
<feature type="region of interest" description="Disordered" evidence="9">
    <location>
        <begin position="1387"/>
        <end position="1411"/>
    </location>
</feature>
<feature type="compositionally biased region" description="Polar residues" evidence="9">
    <location>
        <begin position="1778"/>
        <end position="1788"/>
    </location>
</feature>
<dbReference type="SFLD" id="SFLDF00408">
    <property type="entry name" value="Diphthamide_biosynthesis_famil"/>
    <property type="match status" value="1"/>
</dbReference>
<feature type="region of interest" description="Disordered" evidence="9">
    <location>
        <begin position="575"/>
        <end position="598"/>
    </location>
</feature>
<dbReference type="STRING" id="236234.A0A1J9RPC5"/>
<reference evidence="10 11" key="1">
    <citation type="submission" date="2016-10" db="EMBL/GenBank/DDBJ databases">
        <title>Proteomics and genomics reveal pathogen-plant mechanisms compatible with a hemibiotrophic lifestyle of Diplodia corticola.</title>
        <authorList>
            <person name="Fernandes I."/>
            <person name="De Jonge R."/>
            <person name="Van De Peer Y."/>
            <person name="Devreese B."/>
            <person name="Alves A."/>
            <person name="Esteves A.C."/>
        </authorList>
    </citation>
    <scope>NUCLEOTIDE SEQUENCE [LARGE SCALE GENOMIC DNA]</scope>
    <source>
        <strain evidence="10 11">CBS 112549</strain>
    </source>
</reference>
<feature type="compositionally biased region" description="Low complexity" evidence="9">
    <location>
        <begin position="1148"/>
        <end position="1160"/>
    </location>
</feature>
<gene>
    <name evidence="10" type="ORF">BKCO1_6200042</name>
</gene>
<dbReference type="Gene3D" id="3.40.50.11840">
    <property type="entry name" value="Diphthamide synthesis DPH1/DPH2 domain 1"/>
    <property type="match status" value="2"/>
</dbReference>
<comment type="cofactor">
    <cofactor evidence="1">
        <name>[4Fe-4S] cluster</name>
        <dbReference type="ChEBI" id="CHEBI:49883"/>
    </cofactor>
</comment>
<dbReference type="Proteomes" id="UP000183809">
    <property type="component" value="Unassembled WGS sequence"/>
</dbReference>
<feature type="compositionally biased region" description="Acidic residues" evidence="9">
    <location>
        <begin position="487"/>
        <end position="496"/>
    </location>
</feature>
<accession>A0A1J9RPC5</accession>
<sequence length="1816" mass="196544">MPAAAAAASIPIEIQVAPVLSTPDTHVFEDPSTPPPHSTDDERLPPLTDAQLAATYEVERTVRTIRAARWKRVALQFPDRMLADAPRVYAALGRGLAGARRARREEEEEGRRVSGDVGADVDVDVDGAAEGLAGVDIGGAAEGRRGGAAPAVGEVEKEEEEEQLYILGDTSYGACCVDEVAAEHVDAEVVVHYGRACLSPTARLPVVYVFTTRPLELDPVVEVFTKTYPARDAKVVLMADIPYANHLTALCERLRTEEGYSALFLTEIVHDPSSPLPNRSVPDDVKGDQAALRDYQLFHVSDPPTSLLLTLSSRVGAIHIYPTDTPDKPTEALLASSAQTLRRRYGLLTRLSVEPVFGILINTLSVKNYLHVVDHVKEMIAAAGKKSYTFVVGKINAAKVANFSEVGGWVVIGCWESSLIESKDFWKPIITPFELQLTLQDDAQRVWTGEWTGDFQAVLKARADEAQVAADEGQGDGETGDAAAGEEGWDSEEESAPPEFDLRTGRYVSHARPMRATAAASERKGAAQINGASAAPGAGGRSLIKRANGHVAQIGGVSSPGAEFLRSQRTWQGLGSDFDTQADGEAGGEGAQRGARVEEGRGGLARGYVVGDGAEISVQVDAGVNVLSAVRAAGVGGISAPLECALSPSKSGCSGPGRLGRTIGRVRRRKSPQNTPTCSTTAHKESPCPRPPSLHARLSICTPPPPLRREDPFRPPDAVQLAADMEALTLPVASPSNLFGAPSHDQPTSAVAVMPSATGLSSALRPPAPKSRFETVLTTHPTVAESLLASLPTRSLIDLFHTSRHLRRFLAEYPLAWRTLSFRAPQPALGVNNPDGDALDGPGRNAKQYALDALLIQVVVPFGTRLTSLDLCNTAVSGVRLVSRVLEPRVHTLQHLSVRGCKNVSIKYHLVPFLEPYVHPGSPWAKSSELALRSLYTYRCRHHRRRPYLPSSLMRRDSDSEPTHQLIEICHQLDIWTDTMWCTTPGGRCFRRKDYYSGRAAPGTNEVWVPFDRLWRSGNRIGPPDSDNPPARSDGRMWEDAESGHDGEPLGTSTGWPHRGEGKDLPAHLRRSHRIFVEDVKCDQCGDAVLERCEQCSIRMHCMGCRKTLCASCAFNRPIPRKRKRTNRAFTNQAFGTMSNFGVMMSNASAAQSSSQQAATAEEEEKKMSNRFWWAPGATRSPNLMTELTSDDDASDSDDAGPLHGGNPLAVMNVTTPPKLNMSWCCVEPVFSGGGGIVVLGPGVGGKGADRIRATPLPKGQQFEDADFISVLRSPELIRELKNATLYEHVLGEHVDIVPYLQQEHLDLQASTCPRSLCTDCYRTFRWKVACKTCKRPLCKEHDFRGLKVRKCGFRDLQIEREYLRAHTPTAMPVSYPDLHIPAYVPPSQRADMSSAMEAQDSTDSYSSSNPDLRSITKSFLFTSNPNEDESDMSNSIPALKNLVEGASSNVPFSSRPRALSASENRSPRSLSPWAKGKAPNDAQQYALGKRIAELERARMRLPLPGTPRHPVQWRGCGAYFCQQLRPVGDSRPRCNAGMRECGDCGVLVCDGCLNVNPACSCAYCSTHYHCPVCSTKPRVQTLCRRDAERQAARFKELAEAERRAKEAEALVRADEMALAVGEFFRDFFDVGGPSPGQSEFLVEETATSEFEGEGVRHIEVASPAPQPTSAPSMTPFLTQAQSQYPHLFPEEEPRAESSAMGAASGDAMDGKAVVEAILSAQNQDIPAPTARASPDLADDAQAGGQQTAMTENSAEHATPSPGQTETHDAREAENTGDESSNNGNDNISDAEAGAEDNDSSSHMSAGASAEVSVEA</sequence>
<feature type="coiled-coil region" evidence="8">
    <location>
        <begin position="1585"/>
        <end position="1618"/>
    </location>
</feature>
<feature type="region of interest" description="Disordered" evidence="9">
    <location>
        <begin position="646"/>
        <end position="715"/>
    </location>
</feature>
<feature type="region of interest" description="Disordered" evidence="9">
    <location>
        <begin position="1175"/>
        <end position="1206"/>
    </location>
</feature>
<evidence type="ECO:0000256" key="6">
    <source>
        <dbReference type="ARBA" id="ARBA00023014"/>
    </source>
</evidence>
<proteinExistence type="inferred from homology"/>
<evidence type="ECO:0000256" key="8">
    <source>
        <dbReference type="SAM" id="Coils"/>
    </source>
</evidence>
<dbReference type="FunFam" id="3.40.50.11860:FF:000001">
    <property type="entry name" value="2-(3-amino-3-carboxypropyl)histidine synthase subunit 2"/>
    <property type="match status" value="1"/>
</dbReference>
<dbReference type="SFLD" id="SFLDS00032">
    <property type="entry name" value="Radical_SAM_3-amino-3-carboxyp"/>
    <property type="match status" value="1"/>
</dbReference>
<feature type="region of interest" description="Disordered" evidence="9">
    <location>
        <begin position="1019"/>
        <end position="1064"/>
    </location>
</feature>
<organism evidence="10 11">
    <name type="scientific">Diplodia corticola</name>
    <dbReference type="NCBI Taxonomy" id="236234"/>
    <lineage>
        <taxon>Eukaryota</taxon>
        <taxon>Fungi</taxon>
        <taxon>Dikarya</taxon>
        <taxon>Ascomycota</taxon>
        <taxon>Pezizomycotina</taxon>
        <taxon>Dothideomycetes</taxon>
        <taxon>Dothideomycetes incertae sedis</taxon>
        <taxon>Botryosphaeriales</taxon>
        <taxon>Botryosphaeriaceae</taxon>
        <taxon>Diplodia</taxon>
    </lineage>
</organism>